<dbReference type="eggNOG" id="ENOG502QRU4">
    <property type="taxonomic scope" value="Eukaryota"/>
</dbReference>
<feature type="domain" description="Gnk2-homologous" evidence="13">
    <location>
        <begin position="25"/>
        <end position="130"/>
    </location>
</feature>
<dbReference type="InterPro" id="IPR038408">
    <property type="entry name" value="GNK2_sf"/>
</dbReference>
<dbReference type="GO" id="GO:0009506">
    <property type="term" value="C:plasmodesma"/>
    <property type="evidence" value="ECO:0007669"/>
    <property type="project" value="UniProtKB-SubCell"/>
</dbReference>
<evidence type="ECO:0000256" key="7">
    <source>
        <dbReference type="ARBA" id="ARBA00023157"/>
    </source>
</evidence>
<evidence type="ECO:0000313" key="14">
    <source>
        <dbReference type="EnsemblPlants" id="OGLUM01G22930.1"/>
    </source>
</evidence>
<organism evidence="14">
    <name type="scientific">Oryza glumipatula</name>
    <dbReference type="NCBI Taxonomy" id="40148"/>
    <lineage>
        <taxon>Eukaryota</taxon>
        <taxon>Viridiplantae</taxon>
        <taxon>Streptophyta</taxon>
        <taxon>Embryophyta</taxon>
        <taxon>Tracheophyta</taxon>
        <taxon>Spermatophyta</taxon>
        <taxon>Magnoliopsida</taxon>
        <taxon>Liliopsida</taxon>
        <taxon>Poales</taxon>
        <taxon>Poaceae</taxon>
        <taxon>BOP clade</taxon>
        <taxon>Oryzoideae</taxon>
        <taxon>Oryzeae</taxon>
        <taxon>Oryzinae</taxon>
        <taxon>Oryza</taxon>
    </lineage>
</organism>
<dbReference type="InterPro" id="IPR002902">
    <property type="entry name" value="GNK2"/>
</dbReference>
<dbReference type="GO" id="GO:0005886">
    <property type="term" value="C:plasma membrane"/>
    <property type="evidence" value="ECO:0007669"/>
    <property type="project" value="UniProtKB-SubCell"/>
</dbReference>
<dbReference type="PANTHER" id="PTHR32080">
    <property type="entry name" value="ANTIFUNGAL PROTEIN GINKBILOBIN-2-LIKE"/>
    <property type="match status" value="1"/>
</dbReference>
<keyword evidence="15" id="KW-1185">Reference proteome</keyword>
<dbReference type="PROSITE" id="PS51473">
    <property type="entry name" value="GNK2"/>
    <property type="match status" value="1"/>
</dbReference>
<keyword evidence="7" id="KW-1015">Disulfide bond</keyword>
<dbReference type="InterPro" id="IPR051378">
    <property type="entry name" value="Cell2Cell_Antifungal"/>
</dbReference>
<keyword evidence="3" id="KW-0945">Host-virus interaction</keyword>
<evidence type="ECO:0000256" key="4">
    <source>
        <dbReference type="ARBA" id="ARBA00022729"/>
    </source>
</evidence>
<reference evidence="14" key="1">
    <citation type="submission" date="2013-08" db="EMBL/GenBank/DDBJ databases">
        <title>Oryza genome evolution.</title>
        <authorList>
            <person name="Wing R.A."/>
            <person name="Panaud O."/>
            <person name="Oliveira A.C."/>
        </authorList>
    </citation>
    <scope>NUCLEOTIDE SEQUENCE</scope>
</reference>
<comment type="catalytic activity">
    <reaction evidence="10">
        <text>L-seryl-[protein] + ATP = O-phospho-L-seryl-[protein] + ADP + H(+)</text>
        <dbReference type="Rhea" id="RHEA:17989"/>
        <dbReference type="Rhea" id="RHEA-COMP:9863"/>
        <dbReference type="Rhea" id="RHEA-COMP:11604"/>
        <dbReference type="ChEBI" id="CHEBI:15378"/>
        <dbReference type="ChEBI" id="CHEBI:29999"/>
        <dbReference type="ChEBI" id="CHEBI:30616"/>
        <dbReference type="ChEBI" id="CHEBI:83421"/>
        <dbReference type="ChEBI" id="CHEBI:456216"/>
    </reaction>
</comment>
<evidence type="ECO:0000256" key="2">
    <source>
        <dbReference type="ARBA" id="ARBA00022553"/>
    </source>
</evidence>
<evidence type="ECO:0000256" key="10">
    <source>
        <dbReference type="ARBA" id="ARBA00047558"/>
    </source>
</evidence>
<dbReference type="EnsemblPlants" id="OGLUM01G22930.1">
    <property type="protein sequence ID" value="OGLUM01G22930.1"/>
    <property type="gene ID" value="OGLUM01G22930"/>
</dbReference>
<dbReference type="HOGENOM" id="CLU_1075096_0_0_1"/>
<comment type="catalytic activity">
    <reaction evidence="11">
        <text>L-threonyl-[protein] + ATP = O-phospho-L-threonyl-[protein] + ADP + H(+)</text>
        <dbReference type="Rhea" id="RHEA:46608"/>
        <dbReference type="Rhea" id="RHEA-COMP:11060"/>
        <dbReference type="Rhea" id="RHEA-COMP:11605"/>
        <dbReference type="ChEBI" id="CHEBI:15378"/>
        <dbReference type="ChEBI" id="CHEBI:30013"/>
        <dbReference type="ChEBI" id="CHEBI:30616"/>
        <dbReference type="ChEBI" id="CHEBI:61977"/>
        <dbReference type="ChEBI" id="CHEBI:456216"/>
    </reaction>
</comment>
<evidence type="ECO:0000256" key="11">
    <source>
        <dbReference type="ARBA" id="ARBA00047951"/>
    </source>
</evidence>
<evidence type="ECO:0000256" key="1">
    <source>
        <dbReference type="ARBA" id="ARBA00004251"/>
    </source>
</evidence>
<comment type="subcellular location">
    <subcellularLocation>
        <location evidence="8">Cell junction</location>
        <location evidence="8">Plasmodesma</location>
    </subcellularLocation>
    <subcellularLocation>
        <location evidence="1">Cell membrane</location>
        <topology evidence="1">Single-pass type I membrane protein</topology>
    </subcellularLocation>
</comment>
<protein>
    <recommendedName>
        <fullName evidence="13">Gnk2-homologous domain-containing protein</fullName>
    </recommendedName>
</protein>
<accession>A0A0D9YAF0</accession>
<feature type="signal peptide" evidence="12">
    <location>
        <begin position="1"/>
        <end position="21"/>
    </location>
</feature>
<comment type="similarity">
    <text evidence="9">Belongs to the cysteine-rich repeat secretory protein family. Plasmodesmata-located proteins (PDLD) subfamily.</text>
</comment>
<evidence type="ECO:0000256" key="3">
    <source>
        <dbReference type="ARBA" id="ARBA00022581"/>
    </source>
</evidence>
<dbReference type="AlphaFoldDB" id="A0A0D9YAF0"/>
<sequence>MAALLLLLLLALLCLCGGAAGDPRTAVAGQECAPGGAVSGPALAANFVPAMDDLNSNVSANGFGTSAVGTTAGLNPNAVFGLGQCYRDLSPVDCKLCFAEVRSLLPKCYPRAGGRLYLDGCFGRYANYSFFSETLGPDDAVTCGVVGGGGAGGGNYTGANPRGFADAVRAALANVTGVAASAAVPGGGDGRKPCRAIWLADNGDACPVTGEPWGWLCGASQHLRIMTVFEQLPFPISPYFEPPVFCRLAVATSPSAGVV</sequence>
<reference evidence="14" key="2">
    <citation type="submission" date="2015-04" db="UniProtKB">
        <authorList>
            <consortium name="EnsemblPlants"/>
        </authorList>
    </citation>
    <scope>IDENTIFICATION</scope>
</reference>
<dbReference type="Pfam" id="PF01657">
    <property type="entry name" value="Stress-antifung"/>
    <property type="match status" value="1"/>
</dbReference>
<evidence type="ECO:0000256" key="6">
    <source>
        <dbReference type="ARBA" id="ARBA00022949"/>
    </source>
</evidence>
<dbReference type="PANTHER" id="PTHR32080:SF27">
    <property type="entry name" value="OS01G0548750 PROTEIN"/>
    <property type="match status" value="1"/>
</dbReference>
<proteinExistence type="inferred from homology"/>
<keyword evidence="2" id="KW-0597">Phosphoprotein</keyword>
<evidence type="ECO:0000256" key="12">
    <source>
        <dbReference type="SAM" id="SignalP"/>
    </source>
</evidence>
<reference evidence="14" key="3">
    <citation type="submission" date="2018-05" db="EMBL/GenBank/DDBJ databases">
        <title>OgluRS3 (Oryza glumaepatula Reference Sequence Version 3).</title>
        <authorList>
            <person name="Zhang J."/>
            <person name="Kudrna D."/>
            <person name="Lee S."/>
            <person name="Talag J."/>
            <person name="Welchert J."/>
            <person name="Wing R.A."/>
        </authorList>
    </citation>
    <scope>NUCLEOTIDE SEQUENCE [LARGE SCALE GENOMIC DNA]</scope>
</reference>
<evidence type="ECO:0000256" key="8">
    <source>
        <dbReference type="ARBA" id="ARBA00024184"/>
    </source>
</evidence>
<dbReference type="FunFam" id="3.30.430.20:FF:000005">
    <property type="entry name" value="Cysteine-rich receptor-like protein kinase 2"/>
    <property type="match status" value="1"/>
</dbReference>
<name>A0A0D9YAF0_9ORYZ</name>
<keyword evidence="6" id="KW-0965">Cell junction</keyword>
<evidence type="ECO:0000259" key="13">
    <source>
        <dbReference type="PROSITE" id="PS51473"/>
    </source>
</evidence>
<feature type="chain" id="PRO_5002351369" description="Gnk2-homologous domain-containing protein" evidence="12">
    <location>
        <begin position="22"/>
        <end position="259"/>
    </location>
</feature>
<keyword evidence="4 12" id="KW-0732">Signal</keyword>
<evidence type="ECO:0000256" key="9">
    <source>
        <dbReference type="ARBA" id="ARBA00038393"/>
    </source>
</evidence>
<dbReference type="CDD" id="cd23509">
    <property type="entry name" value="Gnk2-like"/>
    <property type="match status" value="1"/>
</dbReference>
<dbReference type="Gene3D" id="3.30.430.20">
    <property type="entry name" value="Gnk2 domain, C-X8-C-X2-C motif"/>
    <property type="match status" value="1"/>
</dbReference>
<keyword evidence="5" id="KW-0677">Repeat</keyword>
<dbReference type="Proteomes" id="UP000026961">
    <property type="component" value="Chromosome 1"/>
</dbReference>
<evidence type="ECO:0000313" key="15">
    <source>
        <dbReference type="Proteomes" id="UP000026961"/>
    </source>
</evidence>
<evidence type="ECO:0000256" key="5">
    <source>
        <dbReference type="ARBA" id="ARBA00022737"/>
    </source>
</evidence>
<dbReference type="STRING" id="40148.A0A0D9YAF0"/>
<dbReference type="Gramene" id="OGLUM01G22930.1">
    <property type="protein sequence ID" value="OGLUM01G22930.1"/>
    <property type="gene ID" value="OGLUM01G22930"/>
</dbReference>